<accession>A0A080LVB6</accession>
<evidence type="ECO:0000313" key="1">
    <source>
        <dbReference type="EMBL" id="KFB72582.1"/>
    </source>
</evidence>
<gene>
    <name evidence="1" type="ORF">AW09_002230</name>
</gene>
<dbReference type="AntiFam" id="ANF00218">
    <property type="entry name" value="Shadow ORF (opposite Oca2)"/>
</dbReference>
<dbReference type="EMBL" id="JDVG02000368">
    <property type="protein sequence ID" value="KFB72582.1"/>
    <property type="molecule type" value="Genomic_DNA"/>
</dbReference>
<proteinExistence type="predicted"/>
<protein>
    <submittedName>
        <fullName evidence="1">Uncharacterized protein</fullName>
    </submittedName>
</protein>
<reference evidence="1 2" key="1">
    <citation type="submission" date="2014-02" db="EMBL/GenBank/DDBJ databases">
        <title>Expanding our view of genomic diversity in Candidatus Accumulibacter clades.</title>
        <authorList>
            <person name="Skennerton C.T."/>
            <person name="Barr J.J."/>
            <person name="Slater F.R."/>
            <person name="Bond P.L."/>
            <person name="Tyson G.W."/>
        </authorList>
    </citation>
    <scope>NUCLEOTIDE SEQUENCE [LARGE SCALE GENOMIC DNA]</scope>
    <source>
        <strain evidence="2">BA-91</strain>
    </source>
</reference>
<dbReference type="AlphaFoldDB" id="A0A080LVB6"/>
<comment type="caution">
    <text evidence="1">The sequence shown here is derived from an EMBL/GenBank/DDBJ whole genome shotgun (WGS) entry which is preliminary data.</text>
</comment>
<evidence type="ECO:0000313" key="2">
    <source>
        <dbReference type="Proteomes" id="UP000020077"/>
    </source>
</evidence>
<sequence length="68" mass="7226">MTLSSKAETTAVTTASMARMPAGLAFTSFADQIARYSKTPDLRVIETMTIIPTSRPMVLKSTPATACS</sequence>
<dbReference type="Proteomes" id="UP000020077">
    <property type="component" value="Unassembled WGS sequence"/>
</dbReference>
<organism evidence="1 2">
    <name type="scientific">Candidatus Accumulibacter phosphatis</name>
    <dbReference type="NCBI Taxonomy" id="327160"/>
    <lineage>
        <taxon>Bacteria</taxon>
        <taxon>Pseudomonadati</taxon>
        <taxon>Pseudomonadota</taxon>
        <taxon>Betaproteobacteria</taxon>
        <taxon>Candidatus Accumulibacter</taxon>
    </lineage>
</organism>
<name>A0A080LVB6_9PROT</name>